<proteinExistence type="predicted"/>
<feature type="compositionally biased region" description="Basic and acidic residues" evidence="1">
    <location>
        <begin position="158"/>
        <end position="167"/>
    </location>
</feature>
<dbReference type="InterPro" id="IPR036638">
    <property type="entry name" value="HLH_DNA-bd_sf"/>
</dbReference>
<dbReference type="Gene3D" id="4.10.280.10">
    <property type="entry name" value="Helix-loop-helix DNA-binding domain"/>
    <property type="match status" value="1"/>
</dbReference>
<protein>
    <submittedName>
        <fullName evidence="2">Helix-loop-helix DNA-binding protein</fullName>
    </submittedName>
</protein>
<dbReference type="GO" id="GO:0046983">
    <property type="term" value="F:protein dimerization activity"/>
    <property type="evidence" value="ECO:0007669"/>
    <property type="project" value="InterPro"/>
</dbReference>
<dbReference type="OrthoDB" id="10304408at2759"/>
<organism evidence="2 3">
    <name type="scientific">Nannochloropsis gaditana</name>
    <dbReference type="NCBI Taxonomy" id="72520"/>
    <lineage>
        <taxon>Eukaryota</taxon>
        <taxon>Sar</taxon>
        <taxon>Stramenopiles</taxon>
        <taxon>Ochrophyta</taxon>
        <taxon>Eustigmatophyceae</taxon>
        <taxon>Eustigmatales</taxon>
        <taxon>Monodopsidaceae</taxon>
        <taxon>Nannochloropsis</taxon>
    </lineage>
</organism>
<evidence type="ECO:0000256" key="1">
    <source>
        <dbReference type="SAM" id="MobiDB-lite"/>
    </source>
</evidence>
<name>W7TVH1_9STRA</name>
<dbReference type="Proteomes" id="UP000019335">
    <property type="component" value="Chromosome 13"/>
</dbReference>
<feature type="compositionally biased region" description="Polar residues" evidence="1">
    <location>
        <begin position="168"/>
        <end position="193"/>
    </location>
</feature>
<keyword evidence="3" id="KW-1185">Reference proteome</keyword>
<feature type="compositionally biased region" description="Polar residues" evidence="1">
    <location>
        <begin position="119"/>
        <end position="128"/>
    </location>
</feature>
<dbReference type="SUPFAM" id="SSF47459">
    <property type="entry name" value="HLH, helix-loop-helix DNA-binding domain"/>
    <property type="match status" value="1"/>
</dbReference>
<keyword evidence="2" id="KW-0238">DNA-binding</keyword>
<feature type="region of interest" description="Disordered" evidence="1">
    <location>
        <begin position="98"/>
        <end position="203"/>
    </location>
</feature>
<evidence type="ECO:0000313" key="3">
    <source>
        <dbReference type="Proteomes" id="UP000019335"/>
    </source>
</evidence>
<evidence type="ECO:0000313" key="2">
    <source>
        <dbReference type="EMBL" id="EWM24601.1"/>
    </source>
</evidence>
<dbReference type="CDD" id="cd16364">
    <property type="entry name" value="T3SC_I-like"/>
    <property type="match status" value="1"/>
</dbReference>
<sequence>MSDIEELAQLLGQPLEDLDWGGEPFCFLENDHPDHVHLTHSGGVLPPPHVSSHVMSVPNCSSGNKRRMTEALQVNSYPSKTCGPVLVPAPAPSSLPIILNSSSNEDNGNLNRRMGGRSIRTTSRQRMSSAVEEECRSYPTGPGSHSHVTSPTPSSSTFRDDMEHDQFDSSSSTGDASVTASAGQATTSRTQAVAQRMERKKTREKMRRLEVNDKFNELMEALAEVETEDQTPLEQQQQKKLQQVQAGNADKGNFRVDVLSRAVKLIKRLHAELKAEHTEVGRLRAQMEQMCAPAKEEEGVDKEWSGHEERQACHPLSGALSGREGENGVMPTVSSQTDCALASKTLNHAWDAPGNKGGPPVTWVRVPLWMPSGGHSEHTERQAAIAHMKGMMLDHQVLPGGNAFPFAAMPFLMPSHNDGDMSAVVPGNPGSFAGGDGSLTGQASTAGFEGVDEAPTHAPNGTEKIVLDSKSGGIVCSML</sequence>
<dbReference type="AlphaFoldDB" id="W7TVH1"/>
<gene>
    <name evidence="2" type="ORF">Naga_100062g23</name>
</gene>
<comment type="caution">
    <text evidence="2">The sequence shown here is derived from an EMBL/GenBank/DDBJ whole genome shotgun (WGS) entry which is preliminary data.</text>
</comment>
<dbReference type="EMBL" id="AZIL01001181">
    <property type="protein sequence ID" value="EWM24601.1"/>
    <property type="molecule type" value="Genomic_DNA"/>
</dbReference>
<dbReference type="GO" id="GO:0003677">
    <property type="term" value="F:DNA binding"/>
    <property type="evidence" value="ECO:0007669"/>
    <property type="project" value="UniProtKB-KW"/>
</dbReference>
<reference evidence="2 3" key="1">
    <citation type="journal article" date="2014" name="Mol. Plant">
        <title>Chromosome Scale Genome Assembly and Transcriptome Profiling of Nannochloropsis gaditana in Nitrogen Depletion.</title>
        <authorList>
            <person name="Corteggiani Carpinelli E."/>
            <person name="Telatin A."/>
            <person name="Vitulo N."/>
            <person name="Forcato C."/>
            <person name="D'Angelo M."/>
            <person name="Schiavon R."/>
            <person name="Vezzi A."/>
            <person name="Giacometti G.M."/>
            <person name="Morosinotto T."/>
            <person name="Valle G."/>
        </authorList>
    </citation>
    <scope>NUCLEOTIDE SEQUENCE [LARGE SCALE GENOMIC DNA]</scope>
    <source>
        <strain evidence="2 3">B-31</strain>
    </source>
</reference>
<feature type="compositionally biased region" description="Low complexity" evidence="1">
    <location>
        <begin position="144"/>
        <end position="157"/>
    </location>
</feature>
<accession>W7TVH1</accession>